<dbReference type="CDD" id="cd07153">
    <property type="entry name" value="Fur_like"/>
    <property type="match status" value="1"/>
</dbReference>
<comment type="similarity">
    <text evidence="1">Belongs to the Fur family.</text>
</comment>
<keyword evidence="5" id="KW-0805">Transcription regulation</keyword>
<keyword evidence="11" id="KW-1185">Reference proteome</keyword>
<dbReference type="InterPro" id="IPR036388">
    <property type="entry name" value="WH-like_DNA-bd_sf"/>
</dbReference>
<evidence type="ECO:0000313" key="11">
    <source>
        <dbReference type="Proteomes" id="UP000029628"/>
    </source>
</evidence>
<dbReference type="GO" id="GO:1900376">
    <property type="term" value="P:regulation of secondary metabolite biosynthetic process"/>
    <property type="evidence" value="ECO:0007669"/>
    <property type="project" value="TreeGrafter"/>
</dbReference>
<comment type="cofactor">
    <cofactor evidence="8">
        <name>Zn(2+)</name>
        <dbReference type="ChEBI" id="CHEBI:29105"/>
    </cofactor>
    <text evidence="8">Binds 1 zinc ion per subunit.</text>
</comment>
<dbReference type="GO" id="GO:0000976">
    <property type="term" value="F:transcription cis-regulatory region binding"/>
    <property type="evidence" value="ECO:0007669"/>
    <property type="project" value="TreeGrafter"/>
</dbReference>
<keyword evidence="7" id="KW-0804">Transcription</keyword>
<dbReference type="Proteomes" id="UP000029628">
    <property type="component" value="Unassembled WGS sequence"/>
</dbReference>
<keyword evidence="4 8" id="KW-0862">Zinc</keyword>
<feature type="binding site" evidence="8">
    <location>
        <position position="100"/>
    </location>
    <ligand>
        <name>Zn(2+)</name>
        <dbReference type="ChEBI" id="CHEBI:29105"/>
    </ligand>
</feature>
<dbReference type="EMBL" id="JRNT01000007">
    <property type="protein sequence ID" value="KGF47724.1"/>
    <property type="molecule type" value="Genomic_DNA"/>
</dbReference>
<feature type="binding site" evidence="8">
    <location>
        <position position="143"/>
    </location>
    <ligand>
        <name>Zn(2+)</name>
        <dbReference type="ChEBI" id="CHEBI:29105"/>
    </ligand>
</feature>
<evidence type="ECO:0000256" key="8">
    <source>
        <dbReference type="PIRSR" id="PIRSR602481-1"/>
    </source>
</evidence>
<organism evidence="10 11">
    <name type="scientific">Veillonella montpellierensis DNF00314</name>
    <dbReference type="NCBI Taxonomy" id="1401067"/>
    <lineage>
        <taxon>Bacteria</taxon>
        <taxon>Bacillati</taxon>
        <taxon>Bacillota</taxon>
        <taxon>Negativicutes</taxon>
        <taxon>Veillonellales</taxon>
        <taxon>Veillonellaceae</taxon>
        <taxon>Veillonella</taxon>
    </lineage>
</organism>
<feature type="binding site" evidence="8">
    <location>
        <position position="103"/>
    </location>
    <ligand>
        <name>Zn(2+)</name>
        <dbReference type="ChEBI" id="CHEBI:29105"/>
    </ligand>
</feature>
<dbReference type="SUPFAM" id="SSF46785">
    <property type="entry name" value="Winged helix' DNA-binding domain"/>
    <property type="match status" value="1"/>
</dbReference>
<feature type="binding site" evidence="9">
    <location>
        <position position="115"/>
    </location>
    <ligand>
        <name>Fe cation</name>
        <dbReference type="ChEBI" id="CHEBI:24875"/>
    </ligand>
</feature>
<keyword evidence="9" id="KW-0408">Iron</keyword>
<evidence type="ECO:0000256" key="7">
    <source>
        <dbReference type="ARBA" id="ARBA00023163"/>
    </source>
</evidence>
<dbReference type="InterPro" id="IPR002481">
    <property type="entry name" value="FUR"/>
</dbReference>
<dbReference type="InterPro" id="IPR043135">
    <property type="entry name" value="Fur_C"/>
</dbReference>
<name>A0A096CQW0_9FIRM</name>
<dbReference type="Gene3D" id="1.10.10.10">
    <property type="entry name" value="Winged helix-like DNA-binding domain superfamily/Winged helix DNA-binding domain"/>
    <property type="match status" value="1"/>
</dbReference>
<dbReference type="PANTHER" id="PTHR33202">
    <property type="entry name" value="ZINC UPTAKE REGULATION PROTEIN"/>
    <property type="match status" value="1"/>
</dbReference>
<keyword evidence="6" id="KW-0238">DNA-binding</keyword>
<evidence type="ECO:0000256" key="2">
    <source>
        <dbReference type="ARBA" id="ARBA00022491"/>
    </source>
</evidence>
<dbReference type="Gene3D" id="3.30.1490.190">
    <property type="match status" value="1"/>
</dbReference>
<keyword evidence="2" id="KW-0678">Repressor</keyword>
<protein>
    <submittedName>
        <fullName evidence="10">Fur family transcriptional regulator</fullName>
    </submittedName>
</protein>
<evidence type="ECO:0000256" key="4">
    <source>
        <dbReference type="ARBA" id="ARBA00022833"/>
    </source>
</evidence>
<evidence type="ECO:0000256" key="6">
    <source>
        <dbReference type="ARBA" id="ARBA00023125"/>
    </source>
</evidence>
<dbReference type="Pfam" id="PF01475">
    <property type="entry name" value="FUR"/>
    <property type="match status" value="1"/>
</dbReference>
<keyword evidence="3 8" id="KW-0479">Metal-binding</keyword>
<dbReference type="GO" id="GO:0045892">
    <property type="term" value="P:negative regulation of DNA-templated transcription"/>
    <property type="evidence" value="ECO:0007669"/>
    <property type="project" value="TreeGrafter"/>
</dbReference>
<dbReference type="GO" id="GO:0003700">
    <property type="term" value="F:DNA-binding transcription factor activity"/>
    <property type="evidence" value="ECO:0007669"/>
    <property type="project" value="InterPro"/>
</dbReference>
<comment type="cofactor">
    <cofactor evidence="9">
        <name>Mn(2+)</name>
        <dbReference type="ChEBI" id="CHEBI:29035"/>
    </cofactor>
    <cofactor evidence="9">
        <name>Fe(2+)</name>
        <dbReference type="ChEBI" id="CHEBI:29033"/>
    </cofactor>
    <text evidence="9">Binds 1 Mn(2+) or Fe(2+) ion per subunit.</text>
</comment>
<accession>A0A096CQW0</accession>
<evidence type="ECO:0000256" key="5">
    <source>
        <dbReference type="ARBA" id="ARBA00023015"/>
    </source>
</evidence>
<dbReference type="AlphaFoldDB" id="A0A096CQW0"/>
<evidence type="ECO:0000256" key="3">
    <source>
        <dbReference type="ARBA" id="ARBA00022723"/>
    </source>
</evidence>
<sequence length="163" mass="19166">MNSTLEKLKERIKDKKYKLTTQRQTILQAFIDAEENHLSAEDVYGLVKAVAPDIGLATIYRTLDLFTELDLLKRLDFGDGRNRYELNDEEFAHFHHHLICVKCGCVKEFEDDMLETLESIIAKKLNFRTIDHQLKVYGYCSECQEKMSEEEREALERQTHRHA</sequence>
<evidence type="ECO:0000256" key="9">
    <source>
        <dbReference type="PIRSR" id="PIRSR602481-2"/>
    </source>
</evidence>
<dbReference type="PANTHER" id="PTHR33202:SF7">
    <property type="entry name" value="FERRIC UPTAKE REGULATION PROTEIN"/>
    <property type="match status" value="1"/>
</dbReference>
<dbReference type="eggNOG" id="COG0735">
    <property type="taxonomic scope" value="Bacteria"/>
</dbReference>
<gene>
    <name evidence="10" type="ORF">HMPREF0872_03185</name>
</gene>
<evidence type="ECO:0000313" key="10">
    <source>
        <dbReference type="EMBL" id="KGF47724.1"/>
    </source>
</evidence>
<evidence type="ECO:0000256" key="1">
    <source>
        <dbReference type="ARBA" id="ARBA00007957"/>
    </source>
</evidence>
<dbReference type="RefSeq" id="WP_028257110.1">
    <property type="nucleotide sequence ID" value="NZ_JRNT01000007.1"/>
</dbReference>
<dbReference type="FunFam" id="1.10.10.10:FF:000051">
    <property type="entry name" value="Fur family transcriptional regulator"/>
    <property type="match status" value="1"/>
</dbReference>
<proteinExistence type="inferred from homology"/>
<dbReference type="GO" id="GO:0008270">
    <property type="term" value="F:zinc ion binding"/>
    <property type="evidence" value="ECO:0007669"/>
    <property type="project" value="TreeGrafter"/>
</dbReference>
<feature type="binding site" evidence="8">
    <location>
        <position position="140"/>
    </location>
    <ligand>
        <name>Zn(2+)</name>
        <dbReference type="ChEBI" id="CHEBI:29105"/>
    </ligand>
</feature>
<dbReference type="InterPro" id="IPR036390">
    <property type="entry name" value="WH_DNA-bd_sf"/>
</dbReference>
<reference evidence="10 11" key="1">
    <citation type="submission" date="2014-07" db="EMBL/GenBank/DDBJ databases">
        <authorList>
            <person name="McCorrison J."/>
            <person name="Sanka R."/>
            <person name="Torralba M."/>
            <person name="Gillis M."/>
            <person name="Haft D.H."/>
            <person name="Methe B."/>
            <person name="Sutton G."/>
            <person name="Nelson K.E."/>
        </authorList>
    </citation>
    <scope>NUCLEOTIDE SEQUENCE [LARGE SCALE GENOMIC DNA]</scope>
    <source>
        <strain evidence="10 11">DNF00314</strain>
    </source>
</reference>
<feature type="binding site" evidence="9">
    <location>
        <position position="132"/>
    </location>
    <ligand>
        <name>Fe cation</name>
        <dbReference type="ChEBI" id="CHEBI:24875"/>
    </ligand>
</feature>
<comment type="caution">
    <text evidence="10">The sequence shown here is derived from an EMBL/GenBank/DDBJ whole genome shotgun (WGS) entry which is preliminary data.</text>
</comment>